<sequence>MQNRPITDRNMVELLGWPFGLLLSFVASIVGVVGKIMIKLSFRRSMAQESSEARCWWGGGMVLIVVVNPALCIAAYKFAPQSLLAPMGGMCIVWNSVLSPYILNETLRTRDLIGATVIFLGCVVVGGVGSHQTHDIPVDELASHFTSASFLTYIITYVVLMMGLLRCAAPAFFQAWGYRSRCGEGSSSDTAEAPHKTTCCRVSLASMAGSISGQLFCMCALLRLTHNDPRVVFMTPLVYGVALAAVGFAVSGLYLMNMALHLYEALFVIYIYEATLMMGGAVSGICFFGDMKDLSMWHWIVYGAGIGLILTGIVVLSTGDRARSEDDSSIDDLHAVKQTLL</sequence>
<dbReference type="EMBL" id="KI914046">
    <property type="protein sequence ID" value="ETV90353.1"/>
    <property type="molecule type" value="Genomic_DNA"/>
</dbReference>
<feature type="transmembrane region" description="Helical" evidence="5">
    <location>
        <begin position="150"/>
        <end position="173"/>
    </location>
</feature>
<dbReference type="eggNOG" id="KOG2922">
    <property type="taxonomic scope" value="Eukaryota"/>
</dbReference>
<dbReference type="GO" id="GO:0015095">
    <property type="term" value="F:magnesium ion transmembrane transporter activity"/>
    <property type="evidence" value="ECO:0007669"/>
    <property type="project" value="InterPro"/>
</dbReference>
<feature type="transmembrane region" description="Helical" evidence="5">
    <location>
        <begin position="55"/>
        <end position="76"/>
    </location>
</feature>
<dbReference type="RefSeq" id="XP_008881008.1">
    <property type="nucleotide sequence ID" value="XM_008882786.1"/>
</dbReference>
<name>A0A024T8K5_9STRA</name>
<feature type="transmembrane region" description="Helical" evidence="5">
    <location>
        <begin position="296"/>
        <end position="316"/>
    </location>
</feature>
<dbReference type="SUPFAM" id="SSF103481">
    <property type="entry name" value="Multidrug resistance efflux transporter EmrE"/>
    <property type="match status" value="1"/>
</dbReference>
<dbReference type="GeneID" id="20091895"/>
<feature type="transmembrane region" description="Helical" evidence="5">
    <location>
        <begin position="237"/>
        <end position="255"/>
    </location>
</feature>
<dbReference type="Pfam" id="PF05653">
    <property type="entry name" value="Mg_trans_NIPA"/>
    <property type="match status" value="1"/>
</dbReference>
<evidence type="ECO:0000256" key="4">
    <source>
        <dbReference type="ARBA" id="ARBA00023136"/>
    </source>
</evidence>
<feature type="transmembrane region" description="Helical" evidence="5">
    <location>
        <begin position="15"/>
        <end position="34"/>
    </location>
</feature>
<dbReference type="AlphaFoldDB" id="A0A024T8K5"/>
<evidence type="ECO:0000313" key="6">
    <source>
        <dbReference type="EMBL" id="ETV90353.1"/>
    </source>
</evidence>
<feature type="transmembrane region" description="Helical" evidence="5">
    <location>
        <begin position="112"/>
        <end position="130"/>
    </location>
</feature>
<organism evidence="6">
    <name type="scientific">Aphanomyces invadans</name>
    <dbReference type="NCBI Taxonomy" id="157072"/>
    <lineage>
        <taxon>Eukaryota</taxon>
        <taxon>Sar</taxon>
        <taxon>Stramenopiles</taxon>
        <taxon>Oomycota</taxon>
        <taxon>Saprolegniomycetes</taxon>
        <taxon>Saprolegniales</taxon>
        <taxon>Verrucalvaceae</taxon>
        <taxon>Aphanomyces</taxon>
    </lineage>
</organism>
<feature type="transmembrane region" description="Helical" evidence="5">
    <location>
        <begin position="267"/>
        <end position="290"/>
    </location>
</feature>
<comment type="subcellular location">
    <subcellularLocation>
        <location evidence="1">Membrane</location>
        <topology evidence="1">Multi-pass membrane protein</topology>
    </subcellularLocation>
</comment>
<feature type="transmembrane region" description="Helical" evidence="5">
    <location>
        <begin position="204"/>
        <end position="225"/>
    </location>
</feature>
<dbReference type="GO" id="GO:0016020">
    <property type="term" value="C:membrane"/>
    <property type="evidence" value="ECO:0007669"/>
    <property type="project" value="UniProtKB-SubCell"/>
</dbReference>
<evidence type="ECO:0000256" key="1">
    <source>
        <dbReference type="ARBA" id="ARBA00004141"/>
    </source>
</evidence>
<protein>
    <submittedName>
        <fullName evidence="6">Uncharacterized protein</fullName>
    </submittedName>
</protein>
<keyword evidence="3 5" id="KW-1133">Transmembrane helix</keyword>
<dbReference type="Gene3D" id="1.10.3730.20">
    <property type="match status" value="1"/>
</dbReference>
<dbReference type="VEuPathDB" id="FungiDB:H310_14845"/>
<dbReference type="PANTHER" id="PTHR12570">
    <property type="match status" value="1"/>
</dbReference>
<dbReference type="PANTHER" id="PTHR12570:SF9">
    <property type="entry name" value="MAGNESIUM TRANSPORTER NIPA8-RELATED"/>
    <property type="match status" value="1"/>
</dbReference>
<dbReference type="OrthoDB" id="165382at2759"/>
<evidence type="ECO:0000256" key="3">
    <source>
        <dbReference type="ARBA" id="ARBA00022989"/>
    </source>
</evidence>
<dbReference type="InterPro" id="IPR037185">
    <property type="entry name" value="EmrE-like"/>
</dbReference>
<dbReference type="InterPro" id="IPR008521">
    <property type="entry name" value="Mg_trans_NIPA"/>
</dbReference>
<keyword evidence="2 5" id="KW-0812">Transmembrane</keyword>
<evidence type="ECO:0000256" key="2">
    <source>
        <dbReference type="ARBA" id="ARBA00022692"/>
    </source>
</evidence>
<accession>A0A024T8K5</accession>
<gene>
    <name evidence="6" type="ORF">H310_14845</name>
</gene>
<keyword evidence="4 5" id="KW-0472">Membrane</keyword>
<evidence type="ECO:0000256" key="5">
    <source>
        <dbReference type="SAM" id="Phobius"/>
    </source>
</evidence>
<feature type="non-terminal residue" evidence="6">
    <location>
        <position position="1"/>
    </location>
</feature>
<proteinExistence type="predicted"/>
<reference evidence="6" key="1">
    <citation type="submission" date="2013-12" db="EMBL/GenBank/DDBJ databases">
        <title>The Genome Sequence of Aphanomyces invadans NJM9701.</title>
        <authorList>
            <consortium name="The Broad Institute Genomics Platform"/>
            <person name="Russ C."/>
            <person name="Tyler B."/>
            <person name="van West P."/>
            <person name="Dieguez-Uribeondo J."/>
            <person name="Young S.K."/>
            <person name="Zeng Q."/>
            <person name="Gargeya S."/>
            <person name="Fitzgerald M."/>
            <person name="Abouelleil A."/>
            <person name="Alvarado L."/>
            <person name="Chapman S.B."/>
            <person name="Gainer-Dewar J."/>
            <person name="Goldberg J."/>
            <person name="Griggs A."/>
            <person name="Gujja S."/>
            <person name="Hansen M."/>
            <person name="Howarth C."/>
            <person name="Imamovic A."/>
            <person name="Ireland A."/>
            <person name="Larimer J."/>
            <person name="McCowan C."/>
            <person name="Murphy C."/>
            <person name="Pearson M."/>
            <person name="Poon T.W."/>
            <person name="Priest M."/>
            <person name="Roberts A."/>
            <person name="Saif S."/>
            <person name="Shea T."/>
            <person name="Sykes S."/>
            <person name="Wortman J."/>
            <person name="Nusbaum C."/>
            <person name="Birren B."/>
        </authorList>
    </citation>
    <scope>NUCLEOTIDE SEQUENCE [LARGE SCALE GENOMIC DNA]</scope>
    <source>
        <strain evidence="6">NJM9701</strain>
    </source>
</reference>
<feature type="transmembrane region" description="Helical" evidence="5">
    <location>
        <begin position="82"/>
        <end position="103"/>
    </location>
</feature>